<organism evidence="2 3">
    <name type="scientific">Micromonospora halophytica</name>
    <dbReference type="NCBI Taxonomy" id="47864"/>
    <lineage>
        <taxon>Bacteria</taxon>
        <taxon>Bacillati</taxon>
        <taxon>Actinomycetota</taxon>
        <taxon>Actinomycetes</taxon>
        <taxon>Micromonosporales</taxon>
        <taxon>Micromonosporaceae</taxon>
        <taxon>Micromonospora</taxon>
    </lineage>
</organism>
<accession>A0A1C5H4H1</accession>
<dbReference type="EMBL" id="FMDN01000003">
    <property type="protein sequence ID" value="SCG40935.1"/>
    <property type="molecule type" value="Genomic_DNA"/>
</dbReference>
<evidence type="ECO:0000313" key="3">
    <source>
        <dbReference type="Proteomes" id="UP000199408"/>
    </source>
</evidence>
<evidence type="ECO:0000256" key="1">
    <source>
        <dbReference type="SAM" id="MobiDB-lite"/>
    </source>
</evidence>
<dbReference type="AlphaFoldDB" id="A0A1C5H4H1"/>
<dbReference type="Proteomes" id="UP000199408">
    <property type="component" value="Unassembled WGS sequence"/>
</dbReference>
<evidence type="ECO:0008006" key="4">
    <source>
        <dbReference type="Google" id="ProtNLM"/>
    </source>
</evidence>
<sequence length="195" mass="18457">MAGGRTGGSLGPVRRPRLPTGGTLLRAGLVAALLGLAVLVLDSGESCPAPGPAAPGPPGAAATRASGAPATEAGERSTGEALTGGPAAEAGTGVGADRPGPLPLPSGAVGVPVRLAEPAALAVLRPGARVDLLVVPAGPAAAEAVPLASGALVLDVVGGDSGDGSSALYLALGPDQARRTVGQPEGSRFTVVVRG</sequence>
<keyword evidence="3" id="KW-1185">Reference proteome</keyword>
<proteinExistence type="predicted"/>
<name>A0A1C5H4H1_9ACTN</name>
<feature type="region of interest" description="Disordered" evidence="1">
    <location>
        <begin position="49"/>
        <end position="101"/>
    </location>
</feature>
<evidence type="ECO:0000313" key="2">
    <source>
        <dbReference type="EMBL" id="SCG40935.1"/>
    </source>
</evidence>
<protein>
    <recommendedName>
        <fullName evidence="4">Flagellar biosynthesis protein FlgA</fullName>
    </recommendedName>
</protein>
<feature type="compositionally biased region" description="Low complexity" evidence="1">
    <location>
        <begin position="59"/>
        <end position="70"/>
    </location>
</feature>
<dbReference type="RefSeq" id="WP_245675376.1">
    <property type="nucleotide sequence ID" value="NZ_FMDN01000003.1"/>
</dbReference>
<reference evidence="3" key="1">
    <citation type="submission" date="2016-06" db="EMBL/GenBank/DDBJ databases">
        <authorList>
            <person name="Varghese N."/>
        </authorList>
    </citation>
    <scope>NUCLEOTIDE SEQUENCE [LARGE SCALE GENOMIC DNA]</scope>
    <source>
        <strain evidence="3">DSM 43171</strain>
    </source>
</reference>
<feature type="compositionally biased region" description="Pro residues" evidence="1">
    <location>
        <begin position="49"/>
        <end position="58"/>
    </location>
</feature>
<gene>
    <name evidence="2" type="ORF">GA0070560_10380</name>
</gene>
<dbReference type="STRING" id="47864.GA0070560_10380"/>